<evidence type="ECO:0000256" key="9">
    <source>
        <dbReference type="ARBA" id="ARBA00038235"/>
    </source>
</evidence>
<comment type="function">
    <text evidence="1">Sequence-specific transcription factor which is part of a developmental regulatory system that provides cells with specific positional identities on the anterior-posterior axis.</text>
</comment>
<dbReference type="InterPro" id="IPR001356">
    <property type="entry name" value="HD"/>
</dbReference>
<evidence type="ECO:0000256" key="5">
    <source>
        <dbReference type="ARBA" id="ARBA00023125"/>
    </source>
</evidence>
<dbReference type="InterPro" id="IPR017970">
    <property type="entry name" value="Homeobox_CS"/>
</dbReference>
<sequence length="207" mass="24054">MRMSSFLISSNYVEPKFPPCQEFSHSDYSPSGQSFSSFQHGAPYPRSVSNNNNNNAPYSSCLRSVRHGARLPHSSTLLPGDKAHVKSHITPSPSCSLMSSEHKYPDSPEHDPVLYPWMKKAHISKATDSDGEAKRSRTSYTRQQVLELEKEFHYNRYLSRRRRVEIAHTLRLSERQIKIWFQNRRMKWKKDHKLPNTMIKSNHSVNL</sequence>
<keyword evidence="4" id="KW-0805">Transcription regulation</keyword>
<dbReference type="GO" id="GO:0000981">
    <property type="term" value="F:DNA-binding transcription factor activity, RNA polymerase II-specific"/>
    <property type="evidence" value="ECO:0000318"/>
    <property type="project" value="GO_Central"/>
</dbReference>
<dbReference type="GO" id="GO:0000978">
    <property type="term" value="F:RNA polymerase II cis-regulatory region sequence-specific DNA binding"/>
    <property type="evidence" value="ECO:0000318"/>
    <property type="project" value="GO_Central"/>
</dbReference>
<dbReference type="PROSITE" id="PS00032">
    <property type="entry name" value="ANTENNAPEDIA"/>
    <property type="match status" value="1"/>
</dbReference>
<proteinExistence type="inferred from homology"/>
<dbReference type="InterPro" id="IPR020479">
    <property type="entry name" value="HD_metazoa"/>
</dbReference>
<dbReference type="SUPFAM" id="SSF46689">
    <property type="entry name" value="Homeodomain-like"/>
    <property type="match status" value="1"/>
</dbReference>
<dbReference type="PROSITE" id="PS00027">
    <property type="entry name" value="HOMEOBOX_1"/>
    <property type="match status" value="1"/>
</dbReference>
<dbReference type="GeneID" id="494794"/>
<dbReference type="FunFam" id="1.10.10.60:FF:000609">
    <property type="entry name" value="Homeobox B4"/>
    <property type="match status" value="1"/>
</dbReference>
<reference evidence="13" key="1">
    <citation type="submission" date="2025-08" db="UniProtKB">
        <authorList>
            <consortium name="RefSeq"/>
        </authorList>
    </citation>
    <scope>IDENTIFICATION</scope>
    <source>
        <strain evidence="13">J_2021</strain>
        <tissue evidence="13">Erythrocytes</tissue>
    </source>
</reference>
<evidence type="ECO:0000256" key="11">
    <source>
        <dbReference type="RuleBase" id="RU000682"/>
    </source>
</evidence>
<evidence type="ECO:0000313" key="13">
    <source>
        <dbReference type="RefSeq" id="XP_018090003.1"/>
    </source>
</evidence>
<name>A0A1L8ES43_XENLA</name>
<evidence type="ECO:0000256" key="6">
    <source>
        <dbReference type="ARBA" id="ARBA00023155"/>
    </source>
</evidence>
<comment type="subcellular location">
    <subcellularLocation>
        <location evidence="2 10 11">Nucleus</location>
    </subcellularLocation>
</comment>
<dbReference type="Bgee" id="494794">
    <property type="expression patterns" value="Expressed in egg cell and 12 other cell types or tissues"/>
</dbReference>
<dbReference type="Pfam" id="PF00046">
    <property type="entry name" value="Homeodomain"/>
    <property type="match status" value="1"/>
</dbReference>
<dbReference type="GO" id="GO:0005654">
    <property type="term" value="C:nucleoplasm"/>
    <property type="evidence" value="ECO:0000318"/>
    <property type="project" value="GO_Central"/>
</dbReference>
<dbReference type="InterPro" id="IPR050609">
    <property type="entry name" value="Antp_homeobox_Deformed_sf"/>
</dbReference>
<dbReference type="GO" id="GO:0048704">
    <property type="term" value="P:embryonic skeletal system morphogenesis"/>
    <property type="evidence" value="ECO:0000318"/>
    <property type="project" value="GO_Central"/>
</dbReference>
<keyword evidence="12" id="KW-1185">Reference proteome</keyword>
<protein>
    <submittedName>
        <fullName evidence="13">Uncharacterized protein LOC494794 isoform X1</fullName>
    </submittedName>
</protein>
<dbReference type="PROSITE" id="PS50071">
    <property type="entry name" value="HOMEOBOX_2"/>
    <property type="match status" value="1"/>
</dbReference>
<keyword evidence="7" id="KW-0804">Transcription</keyword>
<keyword evidence="6 10" id="KW-0371">Homeobox</keyword>
<evidence type="ECO:0000256" key="10">
    <source>
        <dbReference type="PROSITE-ProRule" id="PRU00108"/>
    </source>
</evidence>
<dbReference type="PaxDb" id="8355-A0A1L8ES43"/>
<dbReference type="SMART" id="SM00389">
    <property type="entry name" value="HOX"/>
    <property type="match status" value="1"/>
</dbReference>
<organism evidence="12 13">
    <name type="scientific">Xenopus laevis</name>
    <name type="common">African clawed frog</name>
    <dbReference type="NCBI Taxonomy" id="8355"/>
    <lineage>
        <taxon>Eukaryota</taxon>
        <taxon>Metazoa</taxon>
        <taxon>Chordata</taxon>
        <taxon>Craniata</taxon>
        <taxon>Vertebrata</taxon>
        <taxon>Euteleostomi</taxon>
        <taxon>Amphibia</taxon>
        <taxon>Batrachia</taxon>
        <taxon>Anura</taxon>
        <taxon>Pipoidea</taxon>
        <taxon>Pipidae</taxon>
        <taxon>Xenopodinae</taxon>
        <taxon>Xenopus</taxon>
        <taxon>Xenopus</taxon>
    </lineage>
</organism>
<dbReference type="AlphaFoldDB" id="A0A1L8ES43"/>
<dbReference type="PRINTS" id="PR00024">
    <property type="entry name" value="HOMEOBOX"/>
</dbReference>
<dbReference type="InterPro" id="IPR001827">
    <property type="entry name" value="Homeobox_Antennapedia_CS"/>
</dbReference>
<accession>A0A1L8ES43</accession>
<dbReference type="OrthoDB" id="6159439at2759"/>
<evidence type="ECO:0000313" key="12">
    <source>
        <dbReference type="Proteomes" id="UP000186698"/>
    </source>
</evidence>
<keyword evidence="3" id="KW-0217">Developmental protein</keyword>
<evidence type="ECO:0000256" key="8">
    <source>
        <dbReference type="ARBA" id="ARBA00023242"/>
    </source>
</evidence>
<dbReference type="OMA" id="HVKSHIT"/>
<dbReference type="Gene3D" id="1.10.10.60">
    <property type="entry name" value="Homeodomain-like"/>
    <property type="match status" value="1"/>
</dbReference>
<evidence type="ECO:0000256" key="3">
    <source>
        <dbReference type="ARBA" id="ARBA00022473"/>
    </source>
</evidence>
<evidence type="ECO:0000256" key="7">
    <source>
        <dbReference type="ARBA" id="ARBA00023163"/>
    </source>
</evidence>
<dbReference type="GO" id="GO:0009952">
    <property type="term" value="P:anterior/posterior pattern specification"/>
    <property type="evidence" value="ECO:0000318"/>
    <property type="project" value="GO_Central"/>
</dbReference>
<evidence type="ECO:0000256" key="1">
    <source>
        <dbReference type="ARBA" id="ARBA00003263"/>
    </source>
</evidence>
<keyword evidence="8 10" id="KW-0539">Nucleus</keyword>
<dbReference type="PRINTS" id="PR00025">
    <property type="entry name" value="ANTENNAPEDIA"/>
</dbReference>
<dbReference type="GO" id="GO:0045944">
    <property type="term" value="P:positive regulation of transcription by RNA polymerase II"/>
    <property type="evidence" value="ECO:0000318"/>
    <property type="project" value="GO_Central"/>
</dbReference>
<evidence type="ECO:0000256" key="4">
    <source>
        <dbReference type="ARBA" id="ARBA00023015"/>
    </source>
</evidence>
<dbReference type="Proteomes" id="UP000186698">
    <property type="component" value="Chromosome 9_10L"/>
</dbReference>
<dbReference type="InterPro" id="IPR017995">
    <property type="entry name" value="Homeobox_antennapedia"/>
</dbReference>
<keyword evidence="5 10" id="KW-0238">DNA-binding</keyword>
<dbReference type="STRING" id="8355.A0A1L8ES43"/>
<evidence type="ECO:0000256" key="2">
    <source>
        <dbReference type="ARBA" id="ARBA00004123"/>
    </source>
</evidence>
<dbReference type="InterPro" id="IPR009057">
    <property type="entry name" value="Homeodomain-like_sf"/>
</dbReference>
<dbReference type="PANTHER" id="PTHR45771">
    <property type="entry name" value="HOMEOTIC PROTEIN DEFORMED"/>
    <property type="match status" value="1"/>
</dbReference>
<dbReference type="PANTHER" id="PTHR45771:SF3">
    <property type="entry name" value="HOMEOBOX PROTEIN HOX-B4"/>
    <property type="match status" value="1"/>
</dbReference>
<dbReference type="CDD" id="cd00086">
    <property type="entry name" value="homeodomain"/>
    <property type="match status" value="1"/>
</dbReference>
<dbReference type="CTD" id="494794"/>
<feature type="DNA-binding region" description="Homeobox" evidence="10">
    <location>
        <begin position="133"/>
        <end position="192"/>
    </location>
</feature>
<gene>
    <name evidence="13" type="primary">LOC494794</name>
</gene>
<dbReference type="RefSeq" id="XP_018090003.1">
    <property type="nucleotide sequence ID" value="XM_018234514.2"/>
</dbReference>
<comment type="similarity">
    <text evidence="9">Belongs to the Antp homeobox family. Deformed subfamily.</text>
</comment>